<reference evidence="2 3" key="1">
    <citation type="submission" date="2011-09" db="EMBL/GenBank/DDBJ databases">
        <title>The draft genome of Fischerella sp. JSC-11.</title>
        <authorList>
            <consortium name="US DOE Joint Genome Institute (JGI-PGF)"/>
            <person name="Lucas S."/>
            <person name="Han J."/>
            <person name="Lapidus A."/>
            <person name="Cheng J.-F."/>
            <person name="Goodwin L."/>
            <person name="Pitluck S."/>
            <person name="Peters L."/>
            <person name="Land M.L."/>
            <person name="Hauser L."/>
            <person name="Sarkisova S."/>
            <person name="Bryant D.A."/>
            <person name="Brown I."/>
            <person name="Woyke T.J."/>
        </authorList>
    </citation>
    <scope>NUCLEOTIDE SEQUENCE [LARGE SCALE GENOMIC DNA]</scope>
    <source>
        <strain evidence="2 3">JSC-11</strain>
    </source>
</reference>
<name>G6FN99_9CYAN</name>
<dbReference type="PATRIC" id="fig|741277.3.peg.404"/>
<dbReference type="AlphaFoldDB" id="G6FN99"/>
<accession>G6FN99</accession>
<evidence type="ECO:0000313" key="2">
    <source>
        <dbReference type="EMBL" id="EHC19529.1"/>
    </source>
</evidence>
<keyword evidence="1" id="KW-1133">Transmembrane helix</keyword>
<feature type="transmembrane region" description="Helical" evidence="1">
    <location>
        <begin position="21"/>
        <end position="39"/>
    </location>
</feature>
<feature type="transmembrane region" description="Helical" evidence="1">
    <location>
        <begin position="59"/>
        <end position="86"/>
    </location>
</feature>
<keyword evidence="1" id="KW-0472">Membrane</keyword>
<dbReference type="EMBL" id="AGIZ01000001">
    <property type="protein sequence ID" value="EHC19529.1"/>
    <property type="molecule type" value="Genomic_DNA"/>
</dbReference>
<gene>
    <name evidence="2" type="ORF">FJSC11DRAFT_0346</name>
</gene>
<sequence>MAKYGSSMCIREPFVGKSCDTWIVFLSIFMLLFMALYAITNLFSGYNYWRSKPQTINWVAASLNLISIPIGTILGVFSIVVLTSYLKNLQDKNSD</sequence>
<keyword evidence="3" id="KW-1185">Reference proteome</keyword>
<dbReference type="Proteomes" id="UP000004344">
    <property type="component" value="Unassembled WGS sequence"/>
</dbReference>
<evidence type="ECO:0000313" key="3">
    <source>
        <dbReference type="Proteomes" id="UP000004344"/>
    </source>
</evidence>
<proteinExistence type="predicted"/>
<protein>
    <submittedName>
        <fullName evidence="2">Uncharacterized protein</fullName>
    </submittedName>
</protein>
<organism evidence="2 3">
    <name type="scientific">Fischerella thermalis JSC-11</name>
    <dbReference type="NCBI Taxonomy" id="741277"/>
    <lineage>
        <taxon>Bacteria</taxon>
        <taxon>Bacillati</taxon>
        <taxon>Cyanobacteriota</taxon>
        <taxon>Cyanophyceae</taxon>
        <taxon>Nostocales</taxon>
        <taxon>Hapalosiphonaceae</taxon>
        <taxon>Fischerella</taxon>
    </lineage>
</organism>
<evidence type="ECO:0000256" key="1">
    <source>
        <dbReference type="SAM" id="Phobius"/>
    </source>
</evidence>
<comment type="caution">
    <text evidence="2">The sequence shown here is derived from an EMBL/GenBank/DDBJ whole genome shotgun (WGS) entry which is preliminary data.</text>
</comment>
<dbReference type="RefSeq" id="WP_009454159.1">
    <property type="nucleotide sequence ID" value="NZ_AGIZ01000001.1"/>
</dbReference>
<keyword evidence="1" id="KW-0812">Transmembrane</keyword>
<dbReference type="GeneID" id="35795707"/>